<dbReference type="InterPro" id="IPR013978">
    <property type="entry name" value="MEKHLA"/>
</dbReference>
<dbReference type="Pfam" id="PF08670">
    <property type="entry name" value="MEKHLA"/>
    <property type="match status" value="1"/>
</dbReference>
<sequence length="157" mass="17842">MSSQVWQQPEIISWSQIILDSFAEVVGKELLARKGTPAAQAEALFFAPFVVVSHGTQAEPIFNYGNQVALDLWEINWQNFIQTPSRSTAEPINQLERQQMLEQVAQKGYVDNYSGVRISSTGKRFLIKNTIIWNLRDRAGNYCGQAANYAEWDMIKN</sequence>
<evidence type="ECO:0000313" key="2">
    <source>
        <dbReference type="EMBL" id="AFZ37258.1"/>
    </source>
</evidence>
<organism evidence="2 3">
    <name type="scientific">Stanieria cyanosphaera (strain ATCC 29371 / PCC 7437)</name>
    <dbReference type="NCBI Taxonomy" id="111780"/>
    <lineage>
        <taxon>Bacteria</taxon>
        <taxon>Bacillati</taxon>
        <taxon>Cyanobacteriota</taxon>
        <taxon>Cyanophyceae</taxon>
        <taxon>Pleurocapsales</taxon>
        <taxon>Dermocarpellaceae</taxon>
        <taxon>Stanieria</taxon>
    </lineage>
</organism>
<dbReference type="EMBL" id="CP003653">
    <property type="protein sequence ID" value="AFZ37258.1"/>
    <property type="molecule type" value="Genomic_DNA"/>
</dbReference>
<gene>
    <name evidence="2" type="ordered locus">Sta7437_3763</name>
</gene>
<evidence type="ECO:0000313" key="3">
    <source>
        <dbReference type="Proteomes" id="UP000010473"/>
    </source>
</evidence>
<proteinExistence type="predicted"/>
<dbReference type="eggNOG" id="ENOG5032SCF">
    <property type="taxonomic scope" value="Bacteria"/>
</dbReference>
<name>K9XXK8_STAC7</name>
<dbReference type="KEGG" id="scs:Sta7437_3763"/>
<dbReference type="STRING" id="111780.Sta7437_3763"/>
<evidence type="ECO:0000259" key="1">
    <source>
        <dbReference type="Pfam" id="PF08670"/>
    </source>
</evidence>
<dbReference type="Proteomes" id="UP000010473">
    <property type="component" value="Chromosome"/>
</dbReference>
<dbReference type="PATRIC" id="fig|111780.3.peg.3897"/>
<keyword evidence="3" id="KW-1185">Reference proteome</keyword>
<reference evidence="3" key="1">
    <citation type="journal article" date="2013" name="Proc. Natl. Acad. Sci. U.S.A.">
        <title>Improving the coverage of the cyanobacterial phylum using diversity-driven genome sequencing.</title>
        <authorList>
            <person name="Shih P.M."/>
            <person name="Wu D."/>
            <person name="Latifi A."/>
            <person name="Axen S.D."/>
            <person name="Fewer D.P."/>
            <person name="Talla E."/>
            <person name="Calteau A."/>
            <person name="Cai F."/>
            <person name="Tandeau de Marsac N."/>
            <person name="Rippka R."/>
            <person name="Herdman M."/>
            <person name="Sivonen K."/>
            <person name="Coursin T."/>
            <person name="Laurent T."/>
            <person name="Goodwin L."/>
            <person name="Nolan M."/>
            <person name="Davenport K.W."/>
            <person name="Han C.S."/>
            <person name="Rubin E.M."/>
            <person name="Eisen J.A."/>
            <person name="Woyke T."/>
            <person name="Gugger M."/>
            <person name="Kerfeld C.A."/>
        </authorList>
    </citation>
    <scope>NUCLEOTIDE SEQUENCE [LARGE SCALE GENOMIC DNA]</scope>
    <source>
        <strain evidence="3">ATCC 29371 / PCC 7437</strain>
    </source>
</reference>
<dbReference type="RefSeq" id="WP_015194919.1">
    <property type="nucleotide sequence ID" value="NC_019748.1"/>
</dbReference>
<accession>K9XXK8</accession>
<dbReference type="HOGENOM" id="CLU_115296_1_0_3"/>
<feature type="domain" description="MEKHLA" evidence="1">
    <location>
        <begin position="13"/>
        <end position="153"/>
    </location>
</feature>
<protein>
    <submittedName>
        <fullName evidence="2">MEKHLA domain protein</fullName>
    </submittedName>
</protein>
<dbReference type="AlphaFoldDB" id="K9XXK8"/>
<dbReference type="OrthoDB" id="9794448at2"/>